<reference evidence="2" key="1">
    <citation type="journal article" date="2011" name="Science">
        <title>The plant cell wall-decomposing machinery underlies the functional diversity of forest fungi.</title>
        <authorList>
            <person name="Eastwood D.C."/>
            <person name="Floudas D."/>
            <person name="Binder M."/>
            <person name="Majcherczyk A."/>
            <person name="Schneider P."/>
            <person name="Aerts A."/>
            <person name="Asiegbu F.O."/>
            <person name="Baker S.E."/>
            <person name="Barry K."/>
            <person name="Bendiksby M."/>
            <person name="Blumentritt M."/>
            <person name="Coutinho P.M."/>
            <person name="Cullen D."/>
            <person name="de Vries R.P."/>
            <person name="Gathman A."/>
            <person name="Goodell B."/>
            <person name="Henrissat B."/>
            <person name="Ihrmark K."/>
            <person name="Kauserud H."/>
            <person name="Kohler A."/>
            <person name="LaButti K."/>
            <person name="Lapidus A."/>
            <person name="Lavin J.L."/>
            <person name="Lee Y.-H."/>
            <person name="Lindquist E."/>
            <person name="Lilly W."/>
            <person name="Lucas S."/>
            <person name="Morin E."/>
            <person name="Murat C."/>
            <person name="Oguiza J.A."/>
            <person name="Park J."/>
            <person name="Pisabarro A.G."/>
            <person name="Riley R."/>
            <person name="Rosling A."/>
            <person name="Salamov A."/>
            <person name="Schmidt O."/>
            <person name="Schmutz J."/>
            <person name="Skrede I."/>
            <person name="Stenlid J."/>
            <person name="Wiebenga A."/>
            <person name="Xie X."/>
            <person name="Kuees U."/>
            <person name="Hibbett D.S."/>
            <person name="Hoffmeister D."/>
            <person name="Hoegberg N."/>
            <person name="Martin F."/>
            <person name="Grigoriev I.V."/>
            <person name="Watkinson S.C."/>
        </authorList>
    </citation>
    <scope>NUCLEOTIDE SEQUENCE [LARGE SCALE GENOMIC DNA]</scope>
    <source>
        <strain evidence="2">strain S7.3</strain>
    </source>
</reference>
<sequence>AQAFNQPVVQDFSKQFEAVIKEHNIPWENIYNIDEKGIQLGGGQNSNGPHFFFSRLTVKITQFMGVVWSWLQ</sequence>
<accession>F8PEZ7</accession>
<dbReference type="AlphaFoldDB" id="F8PEZ7"/>
<dbReference type="HOGENOM" id="CLU_2729337_0_0_1"/>
<dbReference type="InParanoid" id="F8PEZ7"/>
<evidence type="ECO:0000313" key="2">
    <source>
        <dbReference type="Proteomes" id="UP000008063"/>
    </source>
</evidence>
<organism evidence="2">
    <name type="scientific">Serpula lacrymans var. lacrymans (strain S7.3)</name>
    <name type="common">Dry rot fungus</name>
    <dbReference type="NCBI Taxonomy" id="936435"/>
    <lineage>
        <taxon>Eukaryota</taxon>
        <taxon>Fungi</taxon>
        <taxon>Dikarya</taxon>
        <taxon>Basidiomycota</taxon>
        <taxon>Agaricomycotina</taxon>
        <taxon>Agaricomycetes</taxon>
        <taxon>Agaricomycetidae</taxon>
        <taxon>Boletales</taxon>
        <taxon>Coniophorineae</taxon>
        <taxon>Serpulaceae</taxon>
        <taxon>Serpula</taxon>
    </lineage>
</organism>
<proteinExistence type="predicted"/>
<evidence type="ECO:0000313" key="1">
    <source>
        <dbReference type="EMBL" id="EGO04670.1"/>
    </source>
</evidence>
<keyword evidence="2" id="KW-1185">Reference proteome</keyword>
<gene>
    <name evidence="1" type="ORF">SERLA73DRAFT_44160</name>
</gene>
<feature type="non-terminal residue" evidence="1">
    <location>
        <position position="1"/>
    </location>
</feature>
<dbReference type="Proteomes" id="UP000008063">
    <property type="component" value="Unassembled WGS sequence"/>
</dbReference>
<protein>
    <submittedName>
        <fullName evidence="1">Uncharacterized protein</fullName>
    </submittedName>
</protein>
<name>F8PEZ7_SERL3</name>
<dbReference type="OrthoDB" id="3265672at2759"/>
<dbReference type="EMBL" id="GL945474">
    <property type="protein sequence ID" value="EGO04670.1"/>
    <property type="molecule type" value="Genomic_DNA"/>
</dbReference>